<dbReference type="EMBL" id="JASBNA010000035">
    <property type="protein sequence ID" value="KAK7682485.1"/>
    <property type="molecule type" value="Genomic_DNA"/>
</dbReference>
<comment type="caution">
    <text evidence="1">The sequence shown here is derived from an EMBL/GenBank/DDBJ whole genome shotgun (WGS) entry which is preliminary data.</text>
</comment>
<dbReference type="AlphaFoldDB" id="A0AAW0FMC2"/>
<organism evidence="1 2">
    <name type="scientific">Cerrena zonata</name>
    <dbReference type="NCBI Taxonomy" id="2478898"/>
    <lineage>
        <taxon>Eukaryota</taxon>
        <taxon>Fungi</taxon>
        <taxon>Dikarya</taxon>
        <taxon>Basidiomycota</taxon>
        <taxon>Agaricomycotina</taxon>
        <taxon>Agaricomycetes</taxon>
        <taxon>Polyporales</taxon>
        <taxon>Cerrenaceae</taxon>
        <taxon>Cerrena</taxon>
    </lineage>
</organism>
<name>A0AAW0FMC2_9APHY</name>
<dbReference type="Proteomes" id="UP001385951">
    <property type="component" value="Unassembled WGS sequence"/>
</dbReference>
<proteinExistence type="predicted"/>
<evidence type="ECO:0000313" key="2">
    <source>
        <dbReference type="Proteomes" id="UP001385951"/>
    </source>
</evidence>
<sequence length="62" mass="7051">MSMPVLHSLGAVGNPSPLLPALLKYSLKSVWISGEWSPTLWVWIWIFVDDLISMRERGKEIV</sequence>
<evidence type="ECO:0000313" key="1">
    <source>
        <dbReference type="EMBL" id="KAK7682485.1"/>
    </source>
</evidence>
<accession>A0AAW0FMC2</accession>
<protein>
    <submittedName>
        <fullName evidence="1">Uncharacterized protein</fullName>
    </submittedName>
</protein>
<keyword evidence="2" id="KW-1185">Reference proteome</keyword>
<gene>
    <name evidence="1" type="ORF">QCA50_014285</name>
</gene>
<reference evidence="1 2" key="1">
    <citation type="submission" date="2022-09" db="EMBL/GenBank/DDBJ databases">
        <authorList>
            <person name="Palmer J.M."/>
        </authorList>
    </citation>
    <scope>NUCLEOTIDE SEQUENCE [LARGE SCALE GENOMIC DNA]</scope>
    <source>
        <strain evidence="1 2">DSM 7382</strain>
    </source>
</reference>